<organism evidence="2 3">
    <name type="scientific">Zizania palustris</name>
    <name type="common">Northern wild rice</name>
    <dbReference type="NCBI Taxonomy" id="103762"/>
    <lineage>
        <taxon>Eukaryota</taxon>
        <taxon>Viridiplantae</taxon>
        <taxon>Streptophyta</taxon>
        <taxon>Embryophyta</taxon>
        <taxon>Tracheophyta</taxon>
        <taxon>Spermatophyta</taxon>
        <taxon>Magnoliopsida</taxon>
        <taxon>Liliopsida</taxon>
        <taxon>Poales</taxon>
        <taxon>Poaceae</taxon>
        <taxon>BOP clade</taxon>
        <taxon>Oryzoideae</taxon>
        <taxon>Oryzeae</taxon>
        <taxon>Zizaniinae</taxon>
        <taxon>Zizania</taxon>
    </lineage>
</organism>
<dbReference type="EMBL" id="JAAALK010000285">
    <property type="protein sequence ID" value="KAG8064680.1"/>
    <property type="molecule type" value="Genomic_DNA"/>
</dbReference>
<evidence type="ECO:0000256" key="1">
    <source>
        <dbReference type="SAM" id="MobiDB-lite"/>
    </source>
</evidence>
<dbReference type="AlphaFoldDB" id="A0A8J5VFE8"/>
<gene>
    <name evidence="2" type="ORF">GUJ93_ZPchr0004g38334</name>
</gene>
<comment type="caution">
    <text evidence="2">The sequence shown here is derived from an EMBL/GenBank/DDBJ whole genome shotgun (WGS) entry which is preliminary data.</text>
</comment>
<accession>A0A8J5VFE8</accession>
<sequence length="181" mass="19063">MMKGCAIEVVVVDLMKLPEHLKCCFLTTNLRDGHDIGCRAGKLRELRAADLDVSGDGVEVVEVGVGVTTAVVVCKVWDEMANTEDDDDHGGRQGGAVVGKLGVAVRVGVSREGDGEGVTRSGGRLGCPWRNGRRQMGKEGSQSCRSWSGGASGVHRNCTALKAASGKSTWGGNTLWLAFSF</sequence>
<protein>
    <submittedName>
        <fullName evidence="2">Uncharacterized protein</fullName>
    </submittedName>
</protein>
<keyword evidence="3" id="KW-1185">Reference proteome</keyword>
<reference evidence="2" key="1">
    <citation type="journal article" date="2021" name="bioRxiv">
        <title>Whole Genome Assembly and Annotation of Northern Wild Rice, Zizania palustris L., Supports a Whole Genome Duplication in the Zizania Genus.</title>
        <authorList>
            <person name="Haas M."/>
            <person name="Kono T."/>
            <person name="Macchietto M."/>
            <person name="Millas R."/>
            <person name="McGilp L."/>
            <person name="Shao M."/>
            <person name="Duquette J."/>
            <person name="Hirsch C.N."/>
            <person name="Kimball J."/>
        </authorList>
    </citation>
    <scope>NUCLEOTIDE SEQUENCE</scope>
    <source>
        <tissue evidence="2">Fresh leaf tissue</tissue>
    </source>
</reference>
<evidence type="ECO:0000313" key="3">
    <source>
        <dbReference type="Proteomes" id="UP000729402"/>
    </source>
</evidence>
<evidence type="ECO:0000313" key="2">
    <source>
        <dbReference type="EMBL" id="KAG8064680.1"/>
    </source>
</evidence>
<dbReference type="Proteomes" id="UP000729402">
    <property type="component" value="Unassembled WGS sequence"/>
</dbReference>
<feature type="region of interest" description="Disordered" evidence="1">
    <location>
        <begin position="112"/>
        <end position="146"/>
    </location>
</feature>
<proteinExistence type="predicted"/>
<name>A0A8J5VFE8_ZIZPA</name>
<reference evidence="2" key="2">
    <citation type="submission" date="2021-02" db="EMBL/GenBank/DDBJ databases">
        <authorList>
            <person name="Kimball J.A."/>
            <person name="Haas M.W."/>
            <person name="Macchietto M."/>
            <person name="Kono T."/>
            <person name="Duquette J."/>
            <person name="Shao M."/>
        </authorList>
    </citation>
    <scope>NUCLEOTIDE SEQUENCE</scope>
    <source>
        <tissue evidence="2">Fresh leaf tissue</tissue>
    </source>
</reference>